<accession>A0A9W9TUW4</accession>
<sequence>MQTILLYLLQAMLVHAAMAHPAIYFIRHGEKPKDGGDGLSAKGLERAQCLRQVFGAGSGYNIGLIMAQRPKPNGKRARPYQTVAPLGKDLGIAVDISCERNDYKCVKSLVENYEGDGNILKSWGGHGLEAPKYPEDRFDIIWTDPSPYSEITLEDSERCPGLDQPHLLLREV</sequence>
<evidence type="ECO:0000313" key="2">
    <source>
        <dbReference type="EMBL" id="KAJ5242332.1"/>
    </source>
</evidence>
<dbReference type="RefSeq" id="XP_056505336.1">
    <property type="nucleotide sequence ID" value="XM_056639579.1"/>
</dbReference>
<reference evidence="2" key="1">
    <citation type="submission" date="2022-11" db="EMBL/GenBank/DDBJ databases">
        <authorList>
            <person name="Petersen C."/>
        </authorList>
    </citation>
    <scope>NUCLEOTIDE SEQUENCE</scope>
    <source>
        <strain evidence="2">IBT 23319</strain>
    </source>
</reference>
<name>A0A9W9TUW4_PENCI</name>
<dbReference type="Proteomes" id="UP001147733">
    <property type="component" value="Unassembled WGS sequence"/>
</dbReference>
<keyword evidence="3" id="KW-1185">Reference proteome</keyword>
<evidence type="ECO:0000256" key="1">
    <source>
        <dbReference type="SAM" id="SignalP"/>
    </source>
</evidence>
<comment type="caution">
    <text evidence="2">The sequence shown here is derived from an EMBL/GenBank/DDBJ whole genome shotgun (WGS) entry which is preliminary data.</text>
</comment>
<dbReference type="GeneID" id="81378746"/>
<organism evidence="2 3">
    <name type="scientific">Penicillium citrinum</name>
    <dbReference type="NCBI Taxonomy" id="5077"/>
    <lineage>
        <taxon>Eukaryota</taxon>
        <taxon>Fungi</taxon>
        <taxon>Dikarya</taxon>
        <taxon>Ascomycota</taxon>
        <taxon>Pezizomycotina</taxon>
        <taxon>Eurotiomycetes</taxon>
        <taxon>Eurotiomycetidae</taxon>
        <taxon>Eurotiales</taxon>
        <taxon>Aspergillaceae</taxon>
        <taxon>Penicillium</taxon>
    </lineage>
</organism>
<proteinExistence type="predicted"/>
<feature type="signal peptide" evidence="1">
    <location>
        <begin position="1"/>
        <end position="19"/>
    </location>
</feature>
<keyword evidence="1" id="KW-0732">Signal</keyword>
<dbReference type="EMBL" id="JAPQKT010000001">
    <property type="protein sequence ID" value="KAJ5242332.1"/>
    <property type="molecule type" value="Genomic_DNA"/>
</dbReference>
<reference evidence="2" key="2">
    <citation type="journal article" date="2023" name="IMA Fungus">
        <title>Comparative genomic study of the Penicillium genus elucidates a diverse pangenome and 15 lateral gene transfer events.</title>
        <authorList>
            <person name="Petersen C."/>
            <person name="Sorensen T."/>
            <person name="Nielsen M.R."/>
            <person name="Sondergaard T.E."/>
            <person name="Sorensen J.L."/>
            <person name="Fitzpatrick D.A."/>
            <person name="Frisvad J.C."/>
            <person name="Nielsen K.L."/>
        </authorList>
    </citation>
    <scope>NUCLEOTIDE SEQUENCE</scope>
    <source>
        <strain evidence="2">IBT 23319</strain>
    </source>
</reference>
<protein>
    <submittedName>
        <fullName evidence="2">Phosphoglycerate mutase family protein</fullName>
    </submittedName>
</protein>
<gene>
    <name evidence="2" type="ORF">N7469_000659</name>
</gene>
<evidence type="ECO:0000313" key="3">
    <source>
        <dbReference type="Proteomes" id="UP001147733"/>
    </source>
</evidence>
<dbReference type="OrthoDB" id="425925at2759"/>
<feature type="chain" id="PRO_5040800242" evidence="1">
    <location>
        <begin position="20"/>
        <end position="172"/>
    </location>
</feature>
<dbReference type="AlphaFoldDB" id="A0A9W9TUW4"/>